<sequence length="80" mass="8809">MASPSGSSESSLNAALRIASATRLFLRSLFLLLRENDFSARVRASETEFAAVRMLHNGACRYQLGITWKIISENSGFLTV</sequence>
<comment type="caution">
    <text evidence="1">The sequence shown here is derived from an EMBL/GenBank/DDBJ whole genome shotgun (WGS) entry which is preliminary data.</text>
</comment>
<evidence type="ECO:0000313" key="2">
    <source>
        <dbReference type="Proteomes" id="UP000829196"/>
    </source>
</evidence>
<dbReference type="Proteomes" id="UP000829196">
    <property type="component" value="Unassembled WGS sequence"/>
</dbReference>
<name>A0A8T3BBP6_DENNO</name>
<accession>A0A8T3BBP6</accession>
<dbReference type="EMBL" id="JAGYWB010000010">
    <property type="protein sequence ID" value="KAI0508171.1"/>
    <property type="molecule type" value="Genomic_DNA"/>
</dbReference>
<proteinExistence type="predicted"/>
<evidence type="ECO:0000313" key="1">
    <source>
        <dbReference type="EMBL" id="KAI0508171.1"/>
    </source>
</evidence>
<gene>
    <name evidence="1" type="ORF">KFK09_014305</name>
</gene>
<reference evidence="1" key="1">
    <citation type="journal article" date="2022" name="Front. Genet.">
        <title>Chromosome-Scale Assembly of the Dendrobium nobile Genome Provides Insights Into the Molecular Mechanism of the Biosynthesis of the Medicinal Active Ingredient of Dendrobium.</title>
        <authorList>
            <person name="Xu Q."/>
            <person name="Niu S.-C."/>
            <person name="Li K.-L."/>
            <person name="Zheng P.-J."/>
            <person name="Zhang X.-J."/>
            <person name="Jia Y."/>
            <person name="Liu Y."/>
            <person name="Niu Y.-X."/>
            <person name="Yu L.-H."/>
            <person name="Chen D.-F."/>
            <person name="Zhang G.-Q."/>
        </authorList>
    </citation>
    <scope>NUCLEOTIDE SEQUENCE</scope>
    <source>
        <tissue evidence="1">Leaf</tissue>
    </source>
</reference>
<dbReference type="AlphaFoldDB" id="A0A8T3BBP6"/>
<dbReference type="SMR" id="A0A8T3BBP6"/>
<protein>
    <submittedName>
        <fullName evidence="1">Uncharacterized protein</fullName>
    </submittedName>
</protein>
<organism evidence="1 2">
    <name type="scientific">Dendrobium nobile</name>
    <name type="common">Orchid</name>
    <dbReference type="NCBI Taxonomy" id="94219"/>
    <lineage>
        <taxon>Eukaryota</taxon>
        <taxon>Viridiplantae</taxon>
        <taxon>Streptophyta</taxon>
        <taxon>Embryophyta</taxon>
        <taxon>Tracheophyta</taxon>
        <taxon>Spermatophyta</taxon>
        <taxon>Magnoliopsida</taxon>
        <taxon>Liliopsida</taxon>
        <taxon>Asparagales</taxon>
        <taxon>Orchidaceae</taxon>
        <taxon>Epidendroideae</taxon>
        <taxon>Malaxideae</taxon>
        <taxon>Dendrobiinae</taxon>
        <taxon>Dendrobium</taxon>
    </lineage>
</organism>
<keyword evidence="2" id="KW-1185">Reference proteome</keyword>